<proteinExistence type="predicted"/>
<accession>A0A9N8DG25</accession>
<protein>
    <submittedName>
        <fullName evidence="1">Uncharacterized protein</fullName>
    </submittedName>
</protein>
<organism evidence="1 2">
    <name type="scientific">Seminavis robusta</name>
    <dbReference type="NCBI Taxonomy" id="568900"/>
    <lineage>
        <taxon>Eukaryota</taxon>
        <taxon>Sar</taxon>
        <taxon>Stramenopiles</taxon>
        <taxon>Ochrophyta</taxon>
        <taxon>Bacillariophyta</taxon>
        <taxon>Bacillariophyceae</taxon>
        <taxon>Bacillariophycidae</taxon>
        <taxon>Naviculales</taxon>
        <taxon>Naviculaceae</taxon>
        <taxon>Seminavis</taxon>
    </lineage>
</organism>
<dbReference type="AlphaFoldDB" id="A0A9N8DG25"/>
<keyword evidence="2" id="KW-1185">Reference proteome</keyword>
<gene>
    <name evidence="1" type="ORF">SEMRO_124_G059921.1</name>
</gene>
<dbReference type="EMBL" id="CAICTM010000123">
    <property type="protein sequence ID" value="CAB9501999.1"/>
    <property type="molecule type" value="Genomic_DNA"/>
</dbReference>
<evidence type="ECO:0000313" key="2">
    <source>
        <dbReference type="Proteomes" id="UP001153069"/>
    </source>
</evidence>
<evidence type="ECO:0000313" key="1">
    <source>
        <dbReference type="EMBL" id="CAB9501999.1"/>
    </source>
</evidence>
<reference evidence="1" key="1">
    <citation type="submission" date="2020-06" db="EMBL/GenBank/DDBJ databases">
        <authorList>
            <consortium name="Plant Systems Biology data submission"/>
        </authorList>
    </citation>
    <scope>NUCLEOTIDE SEQUENCE</scope>
    <source>
        <strain evidence="1">D6</strain>
    </source>
</reference>
<comment type="caution">
    <text evidence="1">The sequence shown here is derived from an EMBL/GenBank/DDBJ whole genome shotgun (WGS) entry which is preliminary data.</text>
</comment>
<dbReference type="Proteomes" id="UP001153069">
    <property type="component" value="Unassembled WGS sequence"/>
</dbReference>
<sequence length="101" mass="10764">MQRSCAYIGARTLVLVVLNRMSGGKLYLPIMASLSTCYVPCHHLCSSETIARCGGSGNMRDGGTNIGIGMGSRPVGLLLAWIYPCQEWDQVHSCGPGMDNG</sequence>
<name>A0A9N8DG25_9STRA</name>